<evidence type="ECO:0000313" key="9">
    <source>
        <dbReference type="Proteomes" id="UP000199086"/>
    </source>
</evidence>
<dbReference type="Proteomes" id="UP000199086">
    <property type="component" value="Unassembled WGS sequence"/>
</dbReference>
<proteinExistence type="predicted"/>
<feature type="transmembrane region" description="Helical" evidence="7">
    <location>
        <begin position="447"/>
        <end position="464"/>
    </location>
</feature>
<evidence type="ECO:0000256" key="3">
    <source>
        <dbReference type="ARBA" id="ARBA00022692"/>
    </source>
</evidence>
<feature type="transmembrane region" description="Helical" evidence="7">
    <location>
        <begin position="111"/>
        <end position="129"/>
    </location>
</feature>
<keyword evidence="5 7" id="KW-0472">Membrane</keyword>
<feature type="transmembrane region" description="Helical" evidence="7">
    <location>
        <begin position="383"/>
        <end position="402"/>
    </location>
</feature>
<feature type="transmembrane region" description="Helical" evidence="7">
    <location>
        <begin position="408"/>
        <end position="427"/>
    </location>
</feature>
<feature type="transmembrane region" description="Helical" evidence="7">
    <location>
        <begin position="266"/>
        <end position="285"/>
    </location>
</feature>
<name>A0A1G6GD00_9ACTN</name>
<evidence type="ECO:0000256" key="2">
    <source>
        <dbReference type="ARBA" id="ARBA00022475"/>
    </source>
</evidence>
<feature type="transmembrane region" description="Helical" evidence="7">
    <location>
        <begin position="30"/>
        <end position="52"/>
    </location>
</feature>
<dbReference type="PANTHER" id="PTHR30250">
    <property type="entry name" value="PST FAMILY PREDICTED COLANIC ACID TRANSPORTER"/>
    <property type="match status" value="1"/>
</dbReference>
<dbReference type="EMBL" id="FMYF01000001">
    <property type="protein sequence ID" value="SDB79867.1"/>
    <property type="molecule type" value="Genomic_DNA"/>
</dbReference>
<evidence type="ECO:0000256" key="6">
    <source>
        <dbReference type="SAM" id="MobiDB-lite"/>
    </source>
</evidence>
<keyword evidence="9" id="KW-1185">Reference proteome</keyword>
<organism evidence="8 9">
    <name type="scientific">Raineyella antarctica</name>
    <dbReference type="NCBI Taxonomy" id="1577474"/>
    <lineage>
        <taxon>Bacteria</taxon>
        <taxon>Bacillati</taxon>
        <taxon>Actinomycetota</taxon>
        <taxon>Actinomycetes</taxon>
        <taxon>Propionibacteriales</taxon>
        <taxon>Propionibacteriaceae</taxon>
        <taxon>Raineyella</taxon>
    </lineage>
</organism>
<keyword evidence="3 7" id="KW-0812">Transmembrane</keyword>
<evidence type="ECO:0000256" key="4">
    <source>
        <dbReference type="ARBA" id="ARBA00022989"/>
    </source>
</evidence>
<accession>A0A1G6GD00</accession>
<evidence type="ECO:0000256" key="7">
    <source>
        <dbReference type="SAM" id="Phobius"/>
    </source>
</evidence>
<evidence type="ECO:0000256" key="5">
    <source>
        <dbReference type="ARBA" id="ARBA00023136"/>
    </source>
</evidence>
<feature type="transmembrane region" description="Helical" evidence="7">
    <location>
        <begin position="195"/>
        <end position="214"/>
    </location>
</feature>
<comment type="subcellular location">
    <subcellularLocation>
        <location evidence="1">Cell membrane</location>
        <topology evidence="1">Multi-pass membrane protein</topology>
    </subcellularLocation>
</comment>
<feature type="transmembrane region" description="Helical" evidence="7">
    <location>
        <begin position="355"/>
        <end position="374"/>
    </location>
</feature>
<dbReference type="PANTHER" id="PTHR30250:SF26">
    <property type="entry name" value="PSMA PROTEIN"/>
    <property type="match status" value="1"/>
</dbReference>
<dbReference type="AlphaFoldDB" id="A0A1G6GD00"/>
<feature type="transmembrane region" description="Helical" evidence="7">
    <location>
        <begin position="470"/>
        <end position="487"/>
    </location>
</feature>
<feature type="transmembrane region" description="Helical" evidence="7">
    <location>
        <begin position="235"/>
        <end position="254"/>
    </location>
</feature>
<feature type="transmembrane region" description="Helical" evidence="7">
    <location>
        <begin position="169"/>
        <end position="189"/>
    </location>
</feature>
<feature type="transmembrane region" description="Helical" evidence="7">
    <location>
        <begin position="64"/>
        <end position="90"/>
    </location>
</feature>
<dbReference type="Pfam" id="PF13440">
    <property type="entry name" value="Polysacc_synt_3"/>
    <property type="match status" value="1"/>
</dbReference>
<sequence length="528" mass="54761">MTHQQPEPGRPEGDQSGLTRGDLQDRAIRGASWTMINTVVSLPLAFAVNIVLARTLGVVDYGRLAYLTTVIGIVSGIVELGTGTGLLQFGSKAHALGQTATVQRLLSSIQGFRLFITAPLLALVVFLVADVSAPMLAVAVVFGVLVPAVFSTAIDCINIENKTAASAKLAMVTNLVAQIAVSAVAVAITTADAVWATRLVIGQVLFGLLCLAFVAPEYRKAVLRPRWPGGLPEGFWRFAIPVGAAGVIGTLVVSRSEVVMLGWLDQPAAAGIFAMAFGLAGHIFAPAQALIGPMVPAISGLREVDEASVGRAFTRALRGTSTIVGMLVAVALPAFAALVPSIYGGQFAQVPPVMLLLGLAGGLLVVTGPVQAFVQARLAGGRVLLVNVIALSVDIVLAVLLIPPLGVWGAVIANVAASWTQLVGFLAGELRSLDMGWLVVARQSRPFVLGAGVCGAVWGLVWWIDVSPVLAAMIAGSVGLALFSTGLRAGRTGFTSGDTHAIIRTVPVRMRPLARGVLAMCAFDRSPE</sequence>
<dbReference type="OrthoDB" id="4855121at2"/>
<reference evidence="8 9" key="1">
    <citation type="submission" date="2016-06" db="EMBL/GenBank/DDBJ databases">
        <authorList>
            <person name="Olsen C.W."/>
            <person name="Carey S."/>
            <person name="Hinshaw L."/>
            <person name="Karasin A.I."/>
        </authorList>
    </citation>
    <scope>NUCLEOTIDE SEQUENCE [LARGE SCALE GENOMIC DNA]</scope>
    <source>
        <strain evidence="8 9">LZ-22</strain>
    </source>
</reference>
<dbReference type="STRING" id="1577474.GA0111570_101138"/>
<dbReference type="GO" id="GO:0005886">
    <property type="term" value="C:plasma membrane"/>
    <property type="evidence" value="ECO:0007669"/>
    <property type="project" value="UniProtKB-SubCell"/>
</dbReference>
<feature type="transmembrane region" description="Helical" evidence="7">
    <location>
        <begin position="323"/>
        <end position="343"/>
    </location>
</feature>
<dbReference type="RefSeq" id="WP_092605363.1">
    <property type="nucleotide sequence ID" value="NZ_FMYF01000001.1"/>
</dbReference>
<feature type="region of interest" description="Disordered" evidence="6">
    <location>
        <begin position="1"/>
        <end position="20"/>
    </location>
</feature>
<evidence type="ECO:0000313" key="8">
    <source>
        <dbReference type="EMBL" id="SDB79867.1"/>
    </source>
</evidence>
<gene>
    <name evidence="8" type="ORF">GA0111570_101138</name>
</gene>
<keyword evidence="4 7" id="KW-1133">Transmembrane helix</keyword>
<protein>
    <submittedName>
        <fullName evidence="8">Membrane protein involved in the export of O-antigen and teichoic acid</fullName>
    </submittedName>
</protein>
<evidence type="ECO:0000256" key="1">
    <source>
        <dbReference type="ARBA" id="ARBA00004651"/>
    </source>
</evidence>
<dbReference type="InterPro" id="IPR050833">
    <property type="entry name" value="Poly_Biosynth_Transport"/>
</dbReference>
<feature type="transmembrane region" description="Helical" evidence="7">
    <location>
        <begin position="135"/>
        <end position="157"/>
    </location>
</feature>
<keyword evidence="2" id="KW-1003">Cell membrane</keyword>